<comment type="caution">
    <text evidence="1">The sequence shown here is derived from an EMBL/GenBank/DDBJ whole genome shotgun (WGS) entry which is preliminary data.</text>
</comment>
<gene>
    <name evidence="1" type="ORF">QNJ86_02190</name>
    <name evidence="2" type="ORF">QNJ86_10055</name>
</gene>
<sequence>MSEGLIFEVNEDGTSVSLVGIHATDLKTISVPTQVASGSDTYTVTTLKNLAGGGGIH</sequence>
<dbReference type="EMBL" id="JASJEU010000004">
    <property type="protein sequence ID" value="MDJ1649599.1"/>
    <property type="molecule type" value="Genomic_DNA"/>
</dbReference>
<name>A0ABT7DJA3_9ACTN</name>
<organism evidence="1 3">
    <name type="scientific">Gordonibacter faecis</name>
    <dbReference type="NCBI Taxonomy" id="3047475"/>
    <lineage>
        <taxon>Bacteria</taxon>
        <taxon>Bacillati</taxon>
        <taxon>Actinomycetota</taxon>
        <taxon>Coriobacteriia</taxon>
        <taxon>Eggerthellales</taxon>
        <taxon>Eggerthellaceae</taxon>
        <taxon>Gordonibacter</taxon>
    </lineage>
</organism>
<evidence type="ECO:0000313" key="2">
    <source>
        <dbReference type="EMBL" id="MDJ1651143.1"/>
    </source>
</evidence>
<protein>
    <submittedName>
        <fullName evidence="1">Uncharacterized protein</fullName>
    </submittedName>
</protein>
<evidence type="ECO:0000313" key="1">
    <source>
        <dbReference type="EMBL" id="MDJ1649599.1"/>
    </source>
</evidence>
<proteinExistence type="predicted"/>
<reference evidence="1 3" key="1">
    <citation type="submission" date="2023-05" db="EMBL/GenBank/DDBJ databases">
        <title>Gordonibacter KGMB12511T sp. nov., isolated from faeces of healthy Korean.</title>
        <authorList>
            <person name="Kim H.S."/>
            <person name="Kim J.-S."/>
            <person name="Suh M.K."/>
            <person name="Eom M.K."/>
            <person name="Do H.E."/>
            <person name="Lee J.-S."/>
        </authorList>
    </citation>
    <scope>NUCLEOTIDE SEQUENCE [LARGE SCALE GENOMIC DNA]</scope>
    <source>
        <strain evidence="1 3">KGMB12511</strain>
    </source>
</reference>
<accession>A0ABT7DJA3</accession>
<keyword evidence="3" id="KW-1185">Reference proteome</keyword>
<dbReference type="Proteomes" id="UP001232750">
    <property type="component" value="Unassembled WGS sequence"/>
</dbReference>
<evidence type="ECO:0000313" key="3">
    <source>
        <dbReference type="Proteomes" id="UP001232750"/>
    </source>
</evidence>
<dbReference type="EMBL" id="JASJEU010000020">
    <property type="protein sequence ID" value="MDJ1651143.1"/>
    <property type="molecule type" value="Genomic_DNA"/>
</dbReference>
<dbReference type="RefSeq" id="WP_283830937.1">
    <property type="nucleotide sequence ID" value="NZ_JASJEU010000004.1"/>
</dbReference>